<feature type="region of interest" description="Disordered" evidence="1">
    <location>
        <begin position="1078"/>
        <end position="1101"/>
    </location>
</feature>
<evidence type="ECO:0000313" key="3">
    <source>
        <dbReference type="EMBL" id="GAA3744308.1"/>
    </source>
</evidence>
<reference evidence="4" key="1">
    <citation type="journal article" date="2019" name="Int. J. Syst. Evol. Microbiol.">
        <title>The Global Catalogue of Microorganisms (GCM) 10K type strain sequencing project: providing services to taxonomists for standard genome sequencing and annotation.</title>
        <authorList>
            <consortium name="The Broad Institute Genomics Platform"/>
            <consortium name="The Broad Institute Genome Sequencing Center for Infectious Disease"/>
            <person name="Wu L."/>
            <person name="Ma J."/>
        </authorList>
    </citation>
    <scope>NUCLEOTIDE SEQUENCE [LARGE SCALE GENOMIC DNA]</scope>
    <source>
        <strain evidence="4">JCM 17137</strain>
    </source>
</reference>
<evidence type="ECO:0000313" key="4">
    <source>
        <dbReference type="Proteomes" id="UP001500908"/>
    </source>
</evidence>
<dbReference type="SUPFAM" id="SSF52540">
    <property type="entry name" value="P-loop containing nucleoside triphosphate hydrolases"/>
    <property type="match status" value="1"/>
</dbReference>
<comment type="caution">
    <text evidence="3">The sequence shown here is derived from an EMBL/GenBank/DDBJ whole genome shotgun (WGS) entry which is preliminary data.</text>
</comment>
<name>A0ABP7FP79_9ACTN</name>
<keyword evidence="4" id="KW-1185">Reference proteome</keyword>
<gene>
    <name evidence="3" type="ORF">GCM10022402_24980</name>
</gene>
<dbReference type="InterPro" id="IPR054567">
    <property type="entry name" value="NNH7"/>
</dbReference>
<dbReference type="InterPro" id="IPR027417">
    <property type="entry name" value="P-loop_NTPase"/>
</dbReference>
<feature type="domain" description="NACHT N-terminal Helical" evidence="2">
    <location>
        <begin position="2"/>
        <end position="219"/>
    </location>
</feature>
<dbReference type="RefSeq" id="WP_344971133.1">
    <property type="nucleotide sequence ID" value="NZ_BAABDD010000009.1"/>
</dbReference>
<proteinExistence type="predicted"/>
<organism evidence="3 4">
    <name type="scientific">Salinactinospora qingdaonensis</name>
    <dbReference type="NCBI Taxonomy" id="702744"/>
    <lineage>
        <taxon>Bacteria</taxon>
        <taxon>Bacillati</taxon>
        <taxon>Actinomycetota</taxon>
        <taxon>Actinomycetes</taxon>
        <taxon>Streptosporangiales</taxon>
        <taxon>Nocardiopsidaceae</taxon>
        <taxon>Salinactinospora</taxon>
    </lineage>
</organism>
<accession>A0ABP7FP79</accession>
<sequence length="1101" mass="120682">MAKTLSYSDALKILGAYDGPVATAVDTVTGSAAELAGLPGLGTLAEEVTAKGTTAVRALGERINGVSRLERTERVQAAHTIITVVSFFRALAEVVADSGCPVQLDELGITAQEQAALATGQVVPDGYGHLIETLLASGAPAPSAARSYETNRADIRDSYEGLFRQTRRFLKGLARGRELVAHLPAGGSEAVVERAMANYDTAFRELVTQAPEFATWFGIVDGQATRHTVVNATAALERRVAELSTGLSGLESLLGEISVGRRARHWHADLAAHHRAALERPLLAGSDLSRGFTLPTLGKAYLNPRGRIAEMDGERSFPSADSWWQRLPVHEELQHTIVGLLTSVEATRTPLVVLGHPGAGKSKLTEVLAARLPAEDFLAVRVELRSVPADAPIQQQIEQGVYNAIGERVTWPELARSAEGALPVVMLDGFDELLQATGVNRSDYLEQVSEFQERQAELGRPVVVLVTSRTVVADRVRFPAGTAVVKLEPLSQSQIQQLLRIWNHANSAALARRQTLPMPLERLLGYRELAEQPLLLVMLLLFDAEDNALQRVDAELSRAELYERLLSEFTRREVSKHAAHLSGAELTEAVEAELRRLEVTAMAMFARRSQTVTADELNRDLAVLSPATTTGTGQAGLQGALSDADQVLGRFFFVHESRGLQEGPRSAYEFLHATFGEFLVARMVTEALRELVADWRHARGRRYTEPLNDGLLYALTSFTTLSGRSAALEFTDDLLAAWFKRSPADRADCRALLLDLFHEALYPNPHRSFAGYEPRRLPVTVRQGVYLANLVLLLTRVDSEPIDVAELFPTAERSWPQWRGLAGLWRALSGEEWHGTLDAVRVRHIGYGIGRGEAARTVVTRESGSRVNVGECVGFELSAEVSLKLDINDPYAITVPYDSVTSKLLRSMAMRANGTGSRMVLMLLPYLSHVSDDLSRWFVDVIHGVEPEEELGGAVARNEDVAWAEAHDVLELRLGAPGSDNQGRLRRYGRLLGHSRALGRVELLTLRQAGEDLEAVPWEAGGHEQLRTIVADFLDRVDTVVAAPRLAPTFVIPVLDRLRPYIRRSETWDRVRELVTATETDSAAETPPHTGISARQMGQHS</sequence>
<dbReference type="Pfam" id="PF22738">
    <property type="entry name" value="NNH7"/>
    <property type="match status" value="1"/>
</dbReference>
<dbReference type="Proteomes" id="UP001500908">
    <property type="component" value="Unassembled WGS sequence"/>
</dbReference>
<dbReference type="EMBL" id="BAABDD010000009">
    <property type="protein sequence ID" value="GAA3744308.1"/>
    <property type="molecule type" value="Genomic_DNA"/>
</dbReference>
<evidence type="ECO:0000259" key="2">
    <source>
        <dbReference type="Pfam" id="PF22738"/>
    </source>
</evidence>
<evidence type="ECO:0000256" key="1">
    <source>
        <dbReference type="SAM" id="MobiDB-lite"/>
    </source>
</evidence>
<protein>
    <recommendedName>
        <fullName evidence="2">NACHT N-terminal Helical domain-containing protein</fullName>
    </recommendedName>
</protein>